<keyword evidence="3" id="KW-1185">Reference proteome</keyword>
<dbReference type="InterPro" id="IPR013830">
    <property type="entry name" value="SGNH_hydro"/>
</dbReference>
<dbReference type="Gene3D" id="3.40.50.1110">
    <property type="entry name" value="SGNH hydrolase"/>
    <property type="match status" value="1"/>
</dbReference>
<evidence type="ECO:0000313" key="3">
    <source>
        <dbReference type="Proteomes" id="UP001269375"/>
    </source>
</evidence>
<dbReference type="EMBL" id="JARWAO010000005">
    <property type="protein sequence ID" value="MDR5896426.1"/>
    <property type="molecule type" value="Genomic_DNA"/>
</dbReference>
<proteinExistence type="predicted"/>
<comment type="caution">
    <text evidence="2">The sequence shown here is derived from an EMBL/GenBank/DDBJ whole genome shotgun (WGS) entry which is preliminary data.</text>
</comment>
<evidence type="ECO:0000313" key="2">
    <source>
        <dbReference type="EMBL" id="MDR5896426.1"/>
    </source>
</evidence>
<evidence type="ECO:0000259" key="1">
    <source>
        <dbReference type="Pfam" id="PF13472"/>
    </source>
</evidence>
<dbReference type="InterPro" id="IPR036514">
    <property type="entry name" value="SGNH_hydro_sf"/>
</dbReference>
<gene>
    <name evidence="2" type="ORF">QC825_10115</name>
</gene>
<protein>
    <submittedName>
        <fullName evidence="2">Arylesterase</fullName>
    </submittedName>
</protein>
<sequence>MLKTLLTSTGSSRPEWTRPRWAAALILALGLAATGAARAETILVFGDSLSAAHNMPTDKGWVHLLQQRLGDKDKVINASISGETTSGGLERLPKALEQFDPDIVLLELGGNDGLRGLPPAQIQSRLDKMIQLIQDHPARVGLLGIMVPPNYGQNYSTAFKNIYPTLAEKYGLPLEPFMLDGVALDDDLMQDDAIHPNARAQPKVLDNVWSVVDELLSLPPASKSS</sequence>
<dbReference type="CDD" id="cd01822">
    <property type="entry name" value="Lysophospholipase_L1_like"/>
    <property type="match status" value="1"/>
</dbReference>
<feature type="domain" description="SGNH hydrolase-type esterase" evidence="1">
    <location>
        <begin position="44"/>
        <end position="199"/>
    </location>
</feature>
<organism evidence="2 3">
    <name type="scientific">Larsenimonas suaedae</name>
    <dbReference type="NCBI Taxonomy" id="1851019"/>
    <lineage>
        <taxon>Bacteria</taxon>
        <taxon>Pseudomonadati</taxon>
        <taxon>Pseudomonadota</taxon>
        <taxon>Gammaproteobacteria</taxon>
        <taxon>Oceanospirillales</taxon>
        <taxon>Halomonadaceae</taxon>
        <taxon>Larsenimonas</taxon>
    </lineage>
</organism>
<dbReference type="PANTHER" id="PTHR30383:SF24">
    <property type="entry name" value="THIOESTERASE 1_PROTEASE 1_LYSOPHOSPHOLIPASE L1"/>
    <property type="match status" value="1"/>
</dbReference>
<dbReference type="Pfam" id="PF13472">
    <property type="entry name" value="Lipase_GDSL_2"/>
    <property type="match status" value="1"/>
</dbReference>
<dbReference type="RefSeq" id="WP_251594024.1">
    <property type="nucleotide sequence ID" value="NZ_JAMLJI010000003.1"/>
</dbReference>
<dbReference type="Proteomes" id="UP001269375">
    <property type="component" value="Unassembled WGS sequence"/>
</dbReference>
<dbReference type="PANTHER" id="PTHR30383">
    <property type="entry name" value="THIOESTERASE 1/PROTEASE 1/LYSOPHOSPHOLIPASE L1"/>
    <property type="match status" value="1"/>
</dbReference>
<reference evidence="2 3" key="1">
    <citation type="submission" date="2023-04" db="EMBL/GenBank/DDBJ databases">
        <title>A long-awaited taxogenomic arrangement of the family Halomonadaceae.</title>
        <authorList>
            <person name="De La Haba R."/>
            <person name="Chuvochina M."/>
            <person name="Wittouck S."/>
            <person name="Arahal D.R."/>
            <person name="Sanchez-Porro C."/>
            <person name="Hugenholtz P."/>
            <person name="Ventosa A."/>
        </authorList>
    </citation>
    <scope>NUCLEOTIDE SEQUENCE [LARGE SCALE GENOMIC DNA]</scope>
    <source>
        <strain evidence="2 3">DSM 22428</strain>
    </source>
</reference>
<dbReference type="SUPFAM" id="SSF52266">
    <property type="entry name" value="SGNH hydrolase"/>
    <property type="match status" value="1"/>
</dbReference>
<dbReference type="InterPro" id="IPR051532">
    <property type="entry name" value="Ester_Hydrolysis_Enzymes"/>
</dbReference>
<accession>A0ABU1GWK5</accession>
<name>A0ABU1GWK5_9GAMM</name>